<name>T1CM73_9ZZZZ</name>
<reference evidence="2" key="1">
    <citation type="submission" date="2013-08" db="EMBL/GenBank/DDBJ databases">
        <authorList>
            <person name="Mendez C."/>
            <person name="Richter M."/>
            <person name="Ferrer M."/>
            <person name="Sanchez J."/>
        </authorList>
    </citation>
    <scope>NUCLEOTIDE SEQUENCE</scope>
</reference>
<evidence type="ECO:0008006" key="3">
    <source>
        <dbReference type="Google" id="ProtNLM"/>
    </source>
</evidence>
<reference evidence="2" key="2">
    <citation type="journal article" date="2014" name="ISME J.">
        <title>Microbial stratification in low pH oxic and suboxic macroscopic growths along an acid mine drainage.</title>
        <authorList>
            <person name="Mendez-Garcia C."/>
            <person name="Mesa V."/>
            <person name="Sprenger R.R."/>
            <person name="Richter M."/>
            <person name="Diez M.S."/>
            <person name="Solano J."/>
            <person name="Bargiela R."/>
            <person name="Golyshina O.V."/>
            <person name="Manteca A."/>
            <person name="Ramos J.L."/>
            <person name="Gallego J.R."/>
            <person name="Llorente I."/>
            <person name="Martins Dos Santos V.A."/>
            <person name="Jensen O.N."/>
            <person name="Pelaez A.I."/>
            <person name="Sanchez J."/>
            <person name="Ferrer M."/>
        </authorList>
    </citation>
    <scope>NUCLEOTIDE SEQUENCE</scope>
</reference>
<dbReference type="EMBL" id="AUZY01003297">
    <property type="protein sequence ID" value="EQD70010.1"/>
    <property type="molecule type" value="Genomic_DNA"/>
</dbReference>
<dbReference type="AlphaFoldDB" id="T1CM73"/>
<proteinExistence type="predicted"/>
<protein>
    <recommendedName>
        <fullName evidence="3">GIY-YIG domain-containing protein</fullName>
    </recommendedName>
</protein>
<sequence>MTEGGLTPARSGAPTPESLVFATGVTEKLKAYVYFLIDPRTNVVFYVGKGNGDRAYAHATAAVNHLDQVATKHPKMEVIRAIHGAGLQVTIEILRHGMTDEEAFLVEGAAIDLLLRHVRVAVGETDASLSNRHRGHDAHLGIASVEELCLRYAAKQVVIEDPLILIRPSTQTVPRERGDRGDGAMGLGRWST</sequence>
<comment type="caution">
    <text evidence="2">The sequence shown here is derived from an EMBL/GenBank/DDBJ whole genome shotgun (WGS) entry which is preliminary data.</text>
</comment>
<dbReference type="CDD" id="cd10440">
    <property type="entry name" value="GIY-YIG_COG3680"/>
    <property type="match status" value="1"/>
</dbReference>
<feature type="non-terminal residue" evidence="2">
    <location>
        <position position="192"/>
    </location>
</feature>
<accession>T1CM73</accession>
<gene>
    <name evidence="2" type="ORF">B1B_05220</name>
</gene>
<evidence type="ECO:0000313" key="2">
    <source>
        <dbReference type="EMBL" id="EQD70010.1"/>
    </source>
</evidence>
<feature type="region of interest" description="Disordered" evidence="1">
    <location>
        <begin position="173"/>
        <end position="192"/>
    </location>
</feature>
<dbReference type="Pfam" id="PF22945">
    <property type="entry name" value="LEM-3_GIY-YIG"/>
    <property type="match status" value="1"/>
</dbReference>
<evidence type="ECO:0000256" key="1">
    <source>
        <dbReference type="SAM" id="MobiDB-lite"/>
    </source>
</evidence>
<organism evidence="2">
    <name type="scientific">mine drainage metagenome</name>
    <dbReference type="NCBI Taxonomy" id="410659"/>
    <lineage>
        <taxon>unclassified sequences</taxon>
        <taxon>metagenomes</taxon>
        <taxon>ecological metagenomes</taxon>
    </lineage>
</organism>